<evidence type="ECO:0000256" key="8">
    <source>
        <dbReference type="ARBA" id="ARBA00022692"/>
    </source>
</evidence>
<dbReference type="NCBIfam" id="TIGR04407">
    <property type="entry name" value="LptF_YjgP"/>
    <property type="match status" value="1"/>
</dbReference>
<keyword evidence="10 12" id="KW-0472">Membrane</keyword>
<dbReference type="InterPro" id="IPR005495">
    <property type="entry name" value="LptG/LptF_permease"/>
</dbReference>
<dbReference type="GO" id="GO:0055085">
    <property type="term" value="P:transmembrane transport"/>
    <property type="evidence" value="ECO:0007669"/>
    <property type="project" value="InterPro"/>
</dbReference>
<evidence type="ECO:0000256" key="2">
    <source>
        <dbReference type="ARBA" id="ARBA00004429"/>
    </source>
</evidence>
<protein>
    <recommendedName>
        <fullName evidence="4">Lipopolysaccharide export system permease protein LptF</fullName>
    </recommendedName>
</protein>
<comment type="similarity">
    <text evidence="3">Belongs to the LptF/LptG family.</text>
</comment>
<dbReference type="InterPro" id="IPR030922">
    <property type="entry name" value="LptF"/>
</dbReference>
<evidence type="ECO:0000256" key="5">
    <source>
        <dbReference type="ARBA" id="ARBA00022448"/>
    </source>
</evidence>
<keyword evidence="14" id="KW-1185">Reference proteome</keyword>
<reference evidence="13 14" key="1">
    <citation type="submission" date="2016-11" db="EMBL/GenBank/DDBJ databases">
        <authorList>
            <person name="Jaros S."/>
            <person name="Januszkiewicz K."/>
            <person name="Wedrychowicz H."/>
        </authorList>
    </citation>
    <scope>NUCLEOTIDE SEQUENCE [LARGE SCALE GENOMIC DNA]</scope>
    <source>
        <strain evidence="13 14">DSM 17737</strain>
    </source>
</reference>
<evidence type="ECO:0000256" key="3">
    <source>
        <dbReference type="ARBA" id="ARBA00007725"/>
    </source>
</evidence>
<evidence type="ECO:0000256" key="4">
    <source>
        <dbReference type="ARBA" id="ARBA00014213"/>
    </source>
</evidence>
<evidence type="ECO:0000256" key="12">
    <source>
        <dbReference type="SAM" id="Phobius"/>
    </source>
</evidence>
<feature type="transmembrane region" description="Helical" evidence="12">
    <location>
        <begin position="263"/>
        <end position="281"/>
    </location>
</feature>
<dbReference type="EMBL" id="FSRE01000001">
    <property type="protein sequence ID" value="SIN74414.1"/>
    <property type="molecule type" value="Genomic_DNA"/>
</dbReference>
<dbReference type="AlphaFoldDB" id="A0A1N6DUP7"/>
<keyword evidence="8 12" id="KW-0812">Transmembrane</keyword>
<keyword evidence="9 12" id="KW-1133">Transmembrane helix</keyword>
<comment type="function">
    <text evidence="1">Part of the ABC transporter complex LptBFG involved in the translocation of lipopolysaccharide (LPS) from the inner membrane to the outer membrane.</text>
</comment>
<evidence type="ECO:0000256" key="6">
    <source>
        <dbReference type="ARBA" id="ARBA00022475"/>
    </source>
</evidence>
<keyword evidence="5" id="KW-0813">Transport</keyword>
<dbReference type="PANTHER" id="PTHR33529">
    <property type="entry name" value="SLR0882 PROTEIN-RELATED"/>
    <property type="match status" value="1"/>
</dbReference>
<keyword evidence="7" id="KW-0997">Cell inner membrane</keyword>
<feature type="transmembrane region" description="Helical" evidence="12">
    <location>
        <begin position="293"/>
        <end position="310"/>
    </location>
</feature>
<accession>A0A1N6DUP7</accession>
<comment type="subcellular location">
    <subcellularLocation>
        <location evidence="2">Cell inner membrane</location>
        <topology evidence="2">Multi-pass membrane protein</topology>
    </subcellularLocation>
</comment>
<dbReference type="Pfam" id="PF03739">
    <property type="entry name" value="LptF_LptG"/>
    <property type="match status" value="1"/>
</dbReference>
<feature type="transmembrane region" description="Helical" evidence="12">
    <location>
        <begin position="103"/>
        <end position="125"/>
    </location>
</feature>
<comment type="subunit">
    <text evidence="11">Component of the lipopolysaccharide transport and assembly complex. The LptBFG transporter is composed of two ATP-binding proteins (LptB) and two transmembrane proteins (LptF and LptG).</text>
</comment>
<evidence type="ECO:0000256" key="1">
    <source>
        <dbReference type="ARBA" id="ARBA00002265"/>
    </source>
</evidence>
<evidence type="ECO:0000256" key="7">
    <source>
        <dbReference type="ARBA" id="ARBA00022519"/>
    </source>
</evidence>
<name>A0A1N6DUP7_9GAMM</name>
<feature type="transmembrane region" description="Helical" evidence="12">
    <location>
        <begin position="322"/>
        <end position="341"/>
    </location>
</feature>
<gene>
    <name evidence="13" type="ORF">SAMN05443662_0421</name>
</gene>
<dbReference type="PANTHER" id="PTHR33529:SF7">
    <property type="entry name" value="LIPOPOLYSACCHARIDE EXPORT SYSTEM PERMEASE PROTEIN LPTF"/>
    <property type="match status" value="1"/>
</dbReference>
<dbReference type="GO" id="GO:0043190">
    <property type="term" value="C:ATP-binding cassette (ABC) transporter complex"/>
    <property type="evidence" value="ECO:0007669"/>
    <property type="project" value="InterPro"/>
</dbReference>
<evidence type="ECO:0000256" key="10">
    <source>
        <dbReference type="ARBA" id="ARBA00023136"/>
    </source>
</evidence>
<sequence length="353" mass="39496">MRILNRYLAGELWQTFAAVLVVLLLITFGTQVSELLALAAQGRVAPELVGKLLLLKIPPALEVVLPLVVLLASQLTFGRLYQDQEMVVLASCGVPPAYFRAQVIKFAVPLMLAALAVSAFLTPWAQQQSRLLLMAQQQQSPLAAFQPGRFNDLGGEGVFYAARQDADGTLRELWLQVQTPEGSVQMSAPRGRFEWVEGRLALVLEDAWSVQGYRPGETVVTVRHMGRFEGFVPHLSVQAPPSRQEKTLAQLWHSDQPGDRALLHQRLIVPFSILVMALLGLKLAKTRPREGRFGRFFVALVVYVLYVQLLTAFQDRVAHGEAVWILGMWAVPLGFLVWLLWPERVRYRREVAA</sequence>
<keyword evidence="6" id="KW-1003">Cell membrane</keyword>
<proteinExistence type="inferred from homology"/>
<feature type="transmembrane region" description="Helical" evidence="12">
    <location>
        <begin position="63"/>
        <end position="82"/>
    </location>
</feature>
<dbReference type="Proteomes" id="UP000198461">
    <property type="component" value="Unassembled WGS sequence"/>
</dbReference>
<evidence type="ECO:0000313" key="13">
    <source>
        <dbReference type="EMBL" id="SIN74414.1"/>
    </source>
</evidence>
<dbReference type="STRING" id="364032.SAMN05443662_0421"/>
<evidence type="ECO:0000256" key="11">
    <source>
        <dbReference type="ARBA" id="ARBA00026081"/>
    </source>
</evidence>
<evidence type="ECO:0000313" key="14">
    <source>
        <dbReference type="Proteomes" id="UP000198461"/>
    </source>
</evidence>
<dbReference type="GO" id="GO:0015920">
    <property type="term" value="P:lipopolysaccharide transport"/>
    <property type="evidence" value="ECO:0007669"/>
    <property type="project" value="TreeGrafter"/>
</dbReference>
<organism evidence="13 14">
    <name type="scientific">Sulfurivirga caldicuralii</name>
    <dbReference type="NCBI Taxonomy" id="364032"/>
    <lineage>
        <taxon>Bacteria</taxon>
        <taxon>Pseudomonadati</taxon>
        <taxon>Pseudomonadota</taxon>
        <taxon>Gammaproteobacteria</taxon>
        <taxon>Thiotrichales</taxon>
        <taxon>Piscirickettsiaceae</taxon>
        <taxon>Sulfurivirga</taxon>
    </lineage>
</organism>
<evidence type="ECO:0000256" key="9">
    <source>
        <dbReference type="ARBA" id="ARBA00022989"/>
    </source>
</evidence>